<evidence type="ECO:0000256" key="8">
    <source>
        <dbReference type="ARBA" id="ARBA00023315"/>
    </source>
</evidence>
<evidence type="ECO:0000256" key="4">
    <source>
        <dbReference type="ARBA" id="ARBA00022989"/>
    </source>
</evidence>
<keyword evidence="8 10" id="KW-0012">Acyltransferase</keyword>
<dbReference type="EMBL" id="QZAS01000002">
    <property type="protein sequence ID" value="THX17252.1"/>
    <property type="molecule type" value="Genomic_DNA"/>
</dbReference>
<keyword evidence="3 10" id="KW-0812">Transmembrane</keyword>
<dbReference type="PANTHER" id="PTHR12246">
    <property type="entry name" value="PALMITOYLTRANSFERASE ZDHHC16"/>
    <property type="match status" value="1"/>
</dbReference>
<reference evidence="13" key="1">
    <citation type="submission" date="2018-10" db="EMBL/GenBank/DDBJ databases">
        <title>Fifty Aureobasidium pullulans genomes reveal a recombining polyextremotolerant generalist.</title>
        <authorList>
            <person name="Gostincar C."/>
            <person name="Turk M."/>
            <person name="Zajc J."/>
            <person name="Gunde-Cimerman N."/>
        </authorList>
    </citation>
    <scope>NUCLEOTIDE SEQUENCE [LARGE SCALE GENOMIC DNA]</scope>
    <source>
        <strain evidence="13">EXF-10085</strain>
    </source>
</reference>
<evidence type="ECO:0000256" key="2">
    <source>
        <dbReference type="ARBA" id="ARBA00022679"/>
    </source>
</evidence>
<dbReference type="AlphaFoldDB" id="A0A4S9DAA7"/>
<comment type="subcellular location">
    <subcellularLocation>
        <location evidence="1">Membrane</location>
        <topology evidence="1">Multi-pass membrane protein</topology>
    </subcellularLocation>
</comment>
<feature type="compositionally biased region" description="Basic and acidic residues" evidence="11">
    <location>
        <begin position="382"/>
        <end position="405"/>
    </location>
</feature>
<evidence type="ECO:0000256" key="5">
    <source>
        <dbReference type="ARBA" id="ARBA00023136"/>
    </source>
</evidence>
<gene>
    <name evidence="13" type="ORF">D6D13_00982</name>
</gene>
<sequence length="440" mass="50914">MPPFTIQQCAIPAVTFLICIIAYPSHWLLRQLGPQPLTGQQSVILHVYALILVEYQKTGYQSRARYSKAVNLKTNDNGRDGVANVRLINRHELITARHVKVRCIPKMDHHCPWTANCVSHTTFPHFVRFLFYAVAGMSHLGCLLWSRMYHLWTQRELPSYFGPSPMLLFGLFFITALNSVVVFALFVLLLRTLWCLGANTTTIEGWEIERHETLLRRAKYLGGVLEGPNGAKVRITRQEYPWDIGIFSNIAQGMGSWNPLAWFWPFSFTPSIESGLEFEDNGLEAPGTTWPPPDPDRMFRMAPTERAYDPANAFTHSMDPDEFYKRQQADQTRRFVATDTLELRRRQPFHIRYDQKNVQKRRDEDYAYGTDYESGNDEQDEKEDHWATKPGEGEEGWRNSEGERLNDFGVDEDVEFYDEDEVPLAELMRRKNLANDGSTY</sequence>
<proteinExistence type="inferred from homology"/>
<accession>A0A4S9DAA7</accession>
<dbReference type="PROSITE" id="PS50216">
    <property type="entry name" value="DHHC"/>
    <property type="match status" value="1"/>
</dbReference>
<feature type="transmembrane region" description="Helical" evidence="10">
    <location>
        <begin position="9"/>
        <end position="26"/>
    </location>
</feature>
<comment type="caution">
    <text evidence="13">The sequence shown here is derived from an EMBL/GenBank/DDBJ whole genome shotgun (WGS) entry which is preliminary data.</text>
</comment>
<dbReference type="EC" id="2.3.1.225" evidence="10"/>
<keyword evidence="4 10" id="KW-1133">Transmembrane helix</keyword>
<evidence type="ECO:0000256" key="3">
    <source>
        <dbReference type="ARBA" id="ARBA00022692"/>
    </source>
</evidence>
<dbReference type="GO" id="GO:0019706">
    <property type="term" value="F:protein-cysteine S-palmitoyltransferase activity"/>
    <property type="evidence" value="ECO:0007669"/>
    <property type="project" value="UniProtKB-EC"/>
</dbReference>
<dbReference type="GO" id="GO:0016020">
    <property type="term" value="C:membrane"/>
    <property type="evidence" value="ECO:0007669"/>
    <property type="project" value="UniProtKB-SubCell"/>
</dbReference>
<comment type="similarity">
    <text evidence="10">Belongs to the DHHC palmitoyltransferase family.</text>
</comment>
<evidence type="ECO:0000256" key="7">
    <source>
        <dbReference type="ARBA" id="ARBA00023288"/>
    </source>
</evidence>
<dbReference type="InterPro" id="IPR039859">
    <property type="entry name" value="PFA4/ZDH16/20/ERF2-like"/>
</dbReference>
<feature type="domain" description="Palmitoyltransferase DHHC" evidence="12">
    <location>
        <begin position="102"/>
        <end position="207"/>
    </location>
</feature>
<feature type="region of interest" description="Disordered" evidence="11">
    <location>
        <begin position="354"/>
        <end position="405"/>
    </location>
</feature>
<keyword evidence="7" id="KW-0449">Lipoprotein</keyword>
<evidence type="ECO:0000256" key="9">
    <source>
        <dbReference type="ARBA" id="ARBA00048048"/>
    </source>
</evidence>
<evidence type="ECO:0000256" key="1">
    <source>
        <dbReference type="ARBA" id="ARBA00004141"/>
    </source>
</evidence>
<keyword evidence="6" id="KW-0564">Palmitate</keyword>
<organism evidence="13">
    <name type="scientific">Aureobasidium pullulans</name>
    <name type="common">Black yeast</name>
    <name type="synonym">Pullularia pullulans</name>
    <dbReference type="NCBI Taxonomy" id="5580"/>
    <lineage>
        <taxon>Eukaryota</taxon>
        <taxon>Fungi</taxon>
        <taxon>Dikarya</taxon>
        <taxon>Ascomycota</taxon>
        <taxon>Pezizomycotina</taxon>
        <taxon>Dothideomycetes</taxon>
        <taxon>Dothideomycetidae</taxon>
        <taxon>Dothideales</taxon>
        <taxon>Saccotheciaceae</taxon>
        <taxon>Aureobasidium</taxon>
    </lineage>
</organism>
<dbReference type="Pfam" id="PF01529">
    <property type="entry name" value="DHHC"/>
    <property type="match status" value="1"/>
</dbReference>
<feature type="transmembrane region" description="Helical" evidence="10">
    <location>
        <begin position="166"/>
        <end position="190"/>
    </location>
</feature>
<dbReference type="InterPro" id="IPR001594">
    <property type="entry name" value="Palmitoyltrfase_DHHC"/>
</dbReference>
<keyword evidence="5 10" id="KW-0472">Membrane</keyword>
<comment type="domain">
    <text evidence="10">The DHHC domain is required for palmitoyltransferase activity.</text>
</comment>
<feature type="compositionally biased region" description="Basic and acidic residues" evidence="11">
    <location>
        <begin position="354"/>
        <end position="365"/>
    </location>
</feature>
<evidence type="ECO:0000259" key="12">
    <source>
        <dbReference type="Pfam" id="PF01529"/>
    </source>
</evidence>
<feature type="transmembrane region" description="Helical" evidence="10">
    <location>
        <begin position="129"/>
        <end position="146"/>
    </location>
</feature>
<evidence type="ECO:0000256" key="11">
    <source>
        <dbReference type="SAM" id="MobiDB-lite"/>
    </source>
</evidence>
<protein>
    <recommendedName>
        <fullName evidence="10">Palmitoyltransferase</fullName>
        <ecNumber evidence="10">2.3.1.225</ecNumber>
    </recommendedName>
</protein>
<comment type="catalytic activity">
    <reaction evidence="9 10">
        <text>L-cysteinyl-[protein] + hexadecanoyl-CoA = S-hexadecanoyl-L-cysteinyl-[protein] + CoA</text>
        <dbReference type="Rhea" id="RHEA:36683"/>
        <dbReference type="Rhea" id="RHEA-COMP:10131"/>
        <dbReference type="Rhea" id="RHEA-COMP:11032"/>
        <dbReference type="ChEBI" id="CHEBI:29950"/>
        <dbReference type="ChEBI" id="CHEBI:57287"/>
        <dbReference type="ChEBI" id="CHEBI:57379"/>
        <dbReference type="ChEBI" id="CHEBI:74151"/>
        <dbReference type="EC" id="2.3.1.225"/>
    </reaction>
</comment>
<evidence type="ECO:0000256" key="10">
    <source>
        <dbReference type="RuleBase" id="RU079119"/>
    </source>
</evidence>
<evidence type="ECO:0000256" key="6">
    <source>
        <dbReference type="ARBA" id="ARBA00023139"/>
    </source>
</evidence>
<evidence type="ECO:0000313" key="13">
    <source>
        <dbReference type="EMBL" id="THX17252.1"/>
    </source>
</evidence>
<name>A0A4S9DAA7_AURPU</name>
<keyword evidence="2 10" id="KW-0808">Transferase</keyword>